<dbReference type="InterPro" id="IPR016122">
    <property type="entry name" value="SpoOB_C"/>
</dbReference>
<accession>A0ABM6LFM9</accession>
<sequence length="196" mass="22892">MEEISKKREKNMDDTALTHELIHLLSHSRHDWMNKLQLIKGNLTLKKYDRVFEIIDEVVIEAQHESKLSNLKIPRFAYDLLTFNWTAHSLTLEYEVIGEVRDLSAYDEKLVILARKLFRIFDDSVSEGSENHLTFTLQTDGPDGSLVIYLDFHGVFTKLTGFEELHQSDEDFYQIKRLDVSDRECLAEIHIKSCGF</sequence>
<dbReference type="Pfam" id="PF14689">
    <property type="entry name" value="SPOB_a"/>
    <property type="match status" value="1"/>
</dbReference>
<keyword evidence="6" id="KW-1185">Reference proteome</keyword>
<dbReference type="InterPro" id="IPR016120">
    <property type="entry name" value="Sig_transdc_His_kin_SpoOB"/>
</dbReference>
<evidence type="ECO:0000256" key="2">
    <source>
        <dbReference type="ARBA" id="ARBA00022679"/>
    </source>
</evidence>
<evidence type="ECO:0000256" key="3">
    <source>
        <dbReference type="ARBA" id="ARBA00022777"/>
    </source>
</evidence>
<dbReference type="EC" id="2.7.-.-" evidence="5"/>
<dbReference type="EMBL" id="CP021920">
    <property type="protein sequence ID" value="ASB88078.1"/>
    <property type="molecule type" value="Genomic_DNA"/>
</dbReference>
<dbReference type="Gene3D" id="1.10.287.130">
    <property type="match status" value="1"/>
</dbReference>
<dbReference type="Pfam" id="PF14682">
    <property type="entry name" value="SPOB_ab"/>
    <property type="match status" value="1"/>
</dbReference>
<gene>
    <name evidence="5" type="ORF">S101395_01569</name>
</gene>
<protein>
    <submittedName>
        <fullName evidence="5">Sporulation initiation phosphotransferase</fullName>
        <ecNumber evidence="5">2.7.-.-</ecNumber>
    </submittedName>
</protein>
<evidence type="ECO:0000259" key="4">
    <source>
        <dbReference type="SMART" id="SM01317"/>
    </source>
</evidence>
<dbReference type="Proteomes" id="UP000196877">
    <property type="component" value="Chromosome"/>
</dbReference>
<keyword evidence="3" id="KW-0418">Kinase</keyword>
<evidence type="ECO:0000256" key="1">
    <source>
        <dbReference type="ARBA" id="ARBA00022553"/>
    </source>
</evidence>
<keyword evidence="1" id="KW-0597">Phosphoprotein</keyword>
<evidence type="ECO:0000313" key="6">
    <source>
        <dbReference type="Proteomes" id="UP000196877"/>
    </source>
</evidence>
<dbReference type="Gene3D" id="3.30.565.30">
    <property type="entry name" value="Sporulation initiation phosphotransferase B (SpoOB), C-terminal domain"/>
    <property type="match status" value="1"/>
</dbReference>
<dbReference type="SUPFAM" id="SSF55890">
    <property type="entry name" value="Sporulation response regulatory protein Spo0B"/>
    <property type="match status" value="1"/>
</dbReference>
<dbReference type="SMART" id="SM01317">
    <property type="entry name" value="SPOB_ab"/>
    <property type="match status" value="1"/>
</dbReference>
<evidence type="ECO:0000313" key="5">
    <source>
        <dbReference type="EMBL" id="ASB88078.1"/>
    </source>
</evidence>
<organism evidence="5 6">
    <name type="scientific">Bacillus sonorensis</name>
    <dbReference type="NCBI Taxonomy" id="119858"/>
    <lineage>
        <taxon>Bacteria</taxon>
        <taxon>Bacillati</taxon>
        <taxon>Bacillota</taxon>
        <taxon>Bacilli</taxon>
        <taxon>Bacillales</taxon>
        <taxon>Bacillaceae</taxon>
        <taxon>Bacillus</taxon>
    </lineage>
</organism>
<reference evidence="5 6" key="1">
    <citation type="submission" date="2017-06" db="EMBL/GenBank/DDBJ databases">
        <title>Genome sequence of Bacillus sonorensis strain SRCM101395.</title>
        <authorList>
            <person name="Cho S.H."/>
        </authorList>
    </citation>
    <scope>NUCLEOTIDE SEQUENCE [LARGE SCALE GENOMIC DNA]</scope>
    <source>
        <strain evidence="5 6">SRCM101395</strain>
    </source>
</reference>
<feature type="domain" description="Sporulation initiation phosphotransferase B C-terminal" evidence="4">
    <location>
        <begin position="73"/>
        <end position="187"/>
    </location>
</feature>
<keyword evidence="2 5" id="KW-0808">Transferase</keyword>
<dbReference type="GO" id="GO:0016740">
    <property type="term" value="F:transferase activity"/>
    <property type="evidence" value="ECO:0007669"/>
    <property type="project" value="UniProtKB-KW"/>
</dbReference>
<dbReference type="GeneID" id="92854416"/>
<proteinExistence type="predicted"/>
<dbReference type="InterPro" id="IPR039506">
    <property type="entry name" value="SPOB_a"/>
</dbReference>
<dbReference type="InterPro" id="IPR037100">
    <property type="entry name" value="Spo0B_C_sf"/>
</dbReference>
<name>A0ABM6LFM9_9BACI</name>
<dbReference type="RefSeq" id="WP_006637843.1">
    <property type="nucleotide sequence ID" value="NZ_BORD01000003.1"/>
</dbReference>